<proteinExistence type="predicted"/>
<feature type="transmembrane region" description="Helical" evidence="2">
    <location>
        <begin position="92"/>
        <end position="112"/>
    </location>
</feature>
<dbReference type="EMBL" id="LSRX01000167">
    <property type="protein sequence ID" value="OLQ06102.1"/>
    <property type="molecule type" value="Genomic_DNA"/>
</dbReference>
<sequence length="548" mass="60987">MAMASSGMWVAFALLAATFHFRTTWVDFLALVQHGRRYLRPAGASAGGISTKRINEAMDRIREDSYVVTARLAQHLNMACVIAVPLVYDGDFMTFAFMMFANSFLYSMHWSVSAGRIHVSVSSLRCFYVFAYAIMVLAHWMGPQSYDAHSSAHMKCLEAGQLVSILVFVDSRTHTVAQLVLALTEVCRHIVNRGWERTELTATIHAQLVFSGLLIIAAIVFELILRGRVAAQFQHADAESLVSSFRTLLGGICDAELLLDDKLKIEAGTGLSRILLSGNVWEGAAFEDLLSQDLEEQLRFQAFMSTGGHDSQSTPATAPCLRVTFCTAQQQRVGVDLYHVPVPHLYGCEDAYHLLAMKMDMESSALPEAMPAQIPSIASRSMTSTSNGLRSRASSRASSAAEGSLLPGLPHLKELMLVVDPQQSHEVVQVHMQYKEGRRRQDETPAVNLRQFVRPTEWQTISLRVQQFANRGRSGNTQKDDLGMLWVRMIDNPGKYMQARDSKMTFKDRGAAGQVWIHLRRFRSSGERSVGRPSELGDVEEHPEESSE</sequence>
<keyword evidence="2" id="KW-0812">Transmembrane</keyword>
<keyword evidence="2" id="KW-0472">Membrane</keyword>
<accession>A0A1Q9EF89</accession>
<feature type="transmembrane region" description="Helical" evidence="2">
    <location>
        <begin position="124"/>
        <end position="142"/>
    </location>
</feature>
<evidence type="ECO:0000256" key="2">
    <source>
        <dbReference type="SAM" id="Phobius"/>
    </source>
</evidence>
<feature type="region of interest" description="Disordered" evidence="1">
    <location>
        <begin position="524"/>
        <end position="548"/>
    </location>
</feature>
<feature type="region of interest" description="Disordered" evidence="1">
    <location>
        <begin position="380"/>
        <end position="402"/>
    </location>
</feature>
<reference evidence="3 4" key="1">
    <citation type="submission" date="2016-02" db="EMBL/GenBank/DDBJ databases">
        <title>Genome analysis of coral dinoflagellate symbionts highlights evolutionary adaptations to a symbiotic lifestyle.</title>
        <authorList>
            <person name="Aranda M."/>
            <person name="Li Y."/>
            <person name="Liew Y.J."/>
            <person name="Baumgarten S."/>
            <person name="Simakov O."/>
            <person name="Wilson M."/>
            <person name="Piel J."/>
            <person name="Ashoor H."/>
            <person name="Bougouffa S."/>
            <person name="Bajic V.B."/>
            <person name="Ryu T."/>
            <person name="Ravasi T."/>
            <person name="Bayer T."/>
            <person name="Micklem G."/>
            <person name="Kim H."/>
            <person name="Bhak J."/>
            <person name="Lajeunesse T.C."/>
            <person name="Voolstra C.R."/>
        </authorList>
    </citation>
    <scope>NUCLEOTIDE SEQUENCE [LARGE SCALE GENOMIC DNA]</scope>
    <source>
        <strain evidence="3 4">CCMP2467</strain>
    </source>
</reference>
<evidence type="ECO:0000313" key="3">
    <source>
        <dbReference type="EMBL" id="OLQ06102.1"/>
    </source>
</evidence>
<keyword evidence="2" id="KW-1133">Transmembrane helix</keyword>
<feature type="compositionally biased region" description="Low complexity" evidence="1">
    <location>
        <begin position="390"/>
        <end position="401"/>
    </location>
</feature>
<dbReference type="AlphaFoldDB" id="A0A1Q9EF89"/>
<evidence type="ECO:0000256" key="1">
    <source>
        <dbReference type="SAM" id="MobiDB-lite"/>
    </source>
</evidence>
<keyword evidence="4" id="KW-1185">Reference proteome</keyword>
<organism evidence="3 4">
    <name type="scientific">Symbiodinium microadriaticum</name>
    <name type="common">Dinoflagellate</name>
    <name type="synonym">Zooxanthella microadriatica</name>
    <dbReference type="NCBI Taxonomy" id="2951"/>
    <lineage>
        <taxon>Eukaryota</taxon>
        <taxon>Sar</taxon>
        <taxon>Alveolata</taxon>
        <taxon>Dinophyceae</taxon>
        <taxon>Suessiales</taxon>
        <taxon>Symbiodiniaceae</taxon>
        <taxon>Symbiodinium</taxon>
    </lineage>
</organism>
<gene>
    <name evidence="3" type="ORF">AK812_SmicGene10649</name>
</gene>
<comment type="caution">
    <text evidence="3">The sequence shown here is derived from an EMBL/GenBank/DDBJ whole genome shotgun (WGS) entry which is preliminary data.</text>
</comment>
<dbReference type="OrthoDB" id="426960at2759"/>
<evidence type="ECO:0000313" key="4">
    <source>
        <dbReference type="Proteomes" id="UP000186817"/>
    </source>
</evidence>
<name>A0A1Q9EF89_SYMMI</name>
<feature type="compositionally biased region" description="Acidic residues" evidence="1">
    <location>
        <begin position="537"/>
        <end position="548"/>
    </location>
</feature>
<protein>
    <submittedName>
        <fullName evidence="3">Uncharacterized protein</fullName>
    </submittedName>
</protein>
<dbReference type="Proteomes" id="UP000186817">
    <property type="component" value="Unassembled WGS sequence"/>
</dbReference>
<feature type="transmembrane region" description="Helical" evidence="2">
    <location>
        <begin position="204"/>
        <end position="225"/>
    </location>
</feature>
<feature type="compositionally biased region" description="Polar residues" evidence="1">
    <location>
        <begin position="380"/>
        <end position="389"/>
    </location>
</feature>